<sequence length="559" mass="63446">MLPNYNNHWQEARNRNTNRQPNQYHVPYNGPVFHRPLPPTNRRPPTNASRYIPPHRRPTYNTAYQSRGNHRPDQQQKRLPAHRRQPVPTHKEEEPFVKVFFQVLQCLHHLAILTLQQQGQPAFTFKRKVSELDSFIRPAMKTSAVDANIRSLNRTWLCKVTQVLIDHYQTTLQEKLTTIRTKSLSSPAVDRIVSHALSWARRSYGKRLTQAVISKFYQTINETKTRVTISLPTEMDTTPAPSRATTLPNQTPKRARSSPTPGPADIGKRSLREGTPLLFSLSDSSSPSTPSESSPRDPGSANLSSFCAFLDQQTTPQSPSKSRHVSIPSPPRTRSQSVPNATILTTTKPVPITPSTTIISATKPYYHQTKDKSLWKLPALKKSTLIIGSSNLNRITKTSSDTEIHSYPGAQIHHIQSILESYDHDPKPTTIILHDSDVSESDFVSSSTTQDITETNFHEVRDIPVASSKDHSWKTQHLLDEHKDRFQWNFHFDNHADILSDPIELIELFYDDEVIQILCNQSIRYAGQKGKQFFLVDPEELQAFVAILLVSDFILGCSQ</sequence>
<dbReference type="CTD" id="20236173"/>
<dbReference type="AlphaFoldDB" id="V3ZJP4"/>
<feature type="region of interest" description="Disordered" evidence="1">
    <location>
        <begin position="228"/>
        <end position="339"/>
    </location>
</feature>
<proteinExistence type="predicted"/>
<dbReference type="Proteomes" id="UP000030746">
    <property type="component" value="Unassembled WGS sequence"/>
</dbReference>
<organism evidence="2 3">
    <name type="scientific">Lottia gigantea</name>
    <name type="common">Giant owl limpet</name>
    <dbReference type="NCBI Taxonomy" id="225164"/>
    <lineage>
        <taxon>Eukaryota</taxon>
        <taxon>Metazoa</taxon>
        <taxon>Spiralia</taxon>
        <taxon>Lophotrochozoa</taxon>
        <taxon>Mollusca</taxon>
        <taxon>Gastropoda</taxon>
        <taxon>Patellogastropoda</taxon>
        <taxon>Lottioidea</taxon>
        <taxon>Lottiidae</taxon>
        <taxon>Lottia</taxon>
    </lineage>
</organism>
<dbReference type="OrthoDB" id="8964652at2759"/>
<name>V3ZJP4_LOTGI</name>
<dbReference type="EMBL" id="KB202283">
    <property type="protein sequence ID" value="ESO91503.1"/>
    <property type="molecule type" value="Genomic_DNA"/>
</dbReference>
<feature type="compositionally biased region" description="Low complexity" evidence="1">
    <location>
        <begin position="276"/>
        <end position="293"/>
    </location>
</feature>
<feature type="compositionally biased region" description="Polar residues" evidence="1">
    <location>
        <begin position="301"/>
        <end position="320"/>
    </location>
</feature>
<dbReference type="OMA" id="WSINNGG"/>
<dbReference type="HOGENOM" id="CLU_033668_3_0_1"/>
<keyword evidence="3" id="KW-1185">Reference proteome</keyword>
<evidence type="ECO:0000256" key="1">
    <source>
        <dbReference type="SAM" id="MobiDB-lite"/>
    </source>
</evidence>
<evidence type="ECO:0000313" key="3">
    <source>
        <dbReference type="Proteomes" id="UP000030746"/>
    </source>
</evidence>
<accession>V3ZJP4</accession>
<feature type="compositionally biased region" description="Polar residues" evidence="1">
    <location>
        <begin position="13"/>
        <end position="23"/>
    </location>
</feature>
<dbReference type="KEGG" id="lgi:LOTGIDRAFT_153945"/>
<evidence type="ECO:0000313" key="2">
    <source>
        <dbReference type="EMBL" id="ESO91503.1"/>
    </source>
</evidence>
<reference evidence="2 3" key="1">
    <citation type="journal article" date="2013" name="Nature">
        <title>Insights into bilaterian evolution from three spiralian genomes.</title>
        <authorList>
            <person name="Simakov O."/>
            <person name="Marletaz F."/>
            <person name="Cho S.J."/>
            <person name="Edsinger-Gonzales E."/>
            <person name="Havlak P."/>
            <person name="Hellsten U."/>
            <person name="Kuo D.H."/>
            <person name="Larsson T."/>
            <person name="Lv J."/>
            <person name="Arendt D."/>
            <person name="Savage R."/>
            <person name="Osoegawa K."/>
            <person name="de Jong P."/>
            <person name="Grimwood J."/>
            <person name="Chapman J.A."/>
            <person name="Shapiro H."/>
            <person name="Aerts A."/>
            <person name="Otillar R.P."/>
            <person name="Terry A.Y."/>
            <person name="Boore J.L."/>
            <person name="Grigoriev I.V."/>
            <person name="Lindberg D.R."/>
            <person name="Seaver E.C."/>
            <person name="Weisblat D.A."/>
            <person name="Putnam N.H."/>
            <person name="Rokhsar D.S."/>
        </authorList>
    </citation>
    <scope>NUCLEOTIDE SEQUENCE [LARGE SCALE GENOMIC DNA]</scope>
</reference>
<feature type="compositionally biased region" description="Polar residues" evidence="1">
    <location>
        <begin position="228"/>
        <end position="252"/>
    </location>
</feature>
<protein>
    <submittedName>
        <fullName evidence="2">Uncharacterized protein</fullName>
    </submittedName>
</protein>
<gene>
    <name evidence="2" type="ORF">LOTGIDRAFT_153945</name>
</gene>
<dbReference type="GeneID" id="20236173"/>
<feature type="region of interest" description="Disordered" evidence="1">
    <location>
        <begin position="13"/>
        <end position="91"/>
    </location>
</feature>
<dbReference type="RefSeq" id="XP_009058190.1">
    <property type="nucleotide sequence ID" value="XM_009059942.1"/>
</dbReference>